<feature type="transmembrane region" description="Helical" evidence="7">
    <location>
        <begin position="57"/>
        <end position="75"/>
    </location>
</feature>
<evidence type="ECO:0000256" key="4">
    <source>
        <dbReference type="ARBA" id="ARBA00022692"/>
    </source>
</evidence>
<evidence type="ECO:0000256" key="1">
    <source>
        <dbReference type="ARBA" id="ARBA00004141"/>
    </source>
</evidence>
<accession>A0A3G1KZU6</accession>
<evidence type="ECO:0000256" key="3">
    <source>
        <dbReference type="ARBA" id="ARBA00022448"/>
    </source>
</evidence>
<dbReference type="Pfam" id="PF00860">
    <property type="entry name" value="Xan_ur_permease"/>
    <property type="match status" value="1"/>
</dbReference>
<protein>
    <recommendedName>
        <fullName evidence="10">Purine permease</fullName>
    </recommendedName>
</protein>
<dbReference type="Proteomes" id="UP000323521">
    <property type="component" value="Chromosome"/>
</dbReference>
<dbReference type="PANTHER" id="PTHR42810:SF2">
    <property type="entry name" value="PURINE PERMEASE C1399.01C-RELATED"/>
    <property type="match status" value="1"/>
</dbReference>
<evidence type="ECO:0000256" key="5">
    <source>
        <dbReference type="ARBA" id="ARBA00022989"/>
    </source>
</evidence>
<evidence type="ECO:0000313" key="9">
    <source>
        <dbReference type="Proteomes" id="UP000323521"/>
    </source>
</evidence>
<feature type="transmembrane region" description="Helical" evidence="7">
    <location>
        <begin position="144"/>
        <end position="166"/>
    </location>
</feature>
<dbReference type="PANTHER" id="PTHR42810">
    <property type="entry name" value="PURINE PERMEASE C1399.01C-RELATED"/>
    <property type="match status" value="1"/>
</dbReference>
<dbReference type="NCBIfam" id="NF037981">
    <property type="entry name" value="NCS2_1"/>
    <property type="match status" value="1"/>
</dbReference>
<reference evidence="8 9" key="1">
    <citation type="submission" date="2016-10" db="EMBL/GenBank/DDBJ databases">
        <title>Complete Genome Sequence of Peptococcaceae strain DCMF.</title>
        <authorList>
            <person name="Edwards R.J."/>
            <person name="Holland S.I."/>
            <person name="Deshpande N.P."/>
            <person name="Wong Y.K."/>
            <person name="Ertan H."/>
            <person name="Manefield M."/>
            <person name="Russell T.L."/>
            <person name="Lee M.J."/>
        </authorList>
    </citation>
    <scope>NUCLEOTIDE SEQUENCE [LARGE SCALE GENOMIC DNA]</scope>
    <source>
        <strain evidence="8 9">DCMF</strain>
    </source>
</reference>
<proteinExistence type="inferred from homology"/>
<feature type="transmembrane region" description="Helical" evidence="7">
    <location>
        <begin position="29"/>
        <end position="51"/>
    </location>
</feature>
<feature type="transmembrane region" description="Helical" evidence="7">
    <location>
        <begin position="357"/>
        <end position="378"/>
    </location>
</feature>
<evidence type="ECO:0000256" key="2">
    <source>
        <dbReference type="ARBA" id="ARBA00008821"/>
    </source>
</evidence>
<comment type="subcellular location">
    <subcellularLocation>
        <location evidence="1">Membrane</location>
        <topology evidence="1">Multi-pass membrane protein</topology>
    </subcellularLocation>
</comment>
<dbReference type="InterPro" id="IPR006043">
    <property type="entry name" value="NCS2"/>
</dbReference>
<keyword evidence="6 7" id="KW-0472">Membrane</keyword>
<evidence type="ECO:0000313" key="8">
    <source>
        <dbReference type="EMBL" id="ATW27755.1"/>
    </source>
</evidence>
<feature type="transmembrane region" description="Helical" evidence="7">
    <location>
        <begin position="385"/>
        <end position="403"/>
    </location>
</feature>
<feature type="transmembrane region" description="Helical" evidence="7">
    <location>
        <begin position="207"/>
        <end position="233"/>
    </location>
</feature>
<keyword evidence="4 7" id="KW-0812">Transmembrane</keyword>
<feature type="transmembrane region" description="Helical" evidence="7">
    <location>
        <begin position="172"/>
        <end position="195"/>
    </location>
</feature>
<dbReference type="KEGG" id="fwa:DCMF_26060"/>
<feature type="transmembrane region" description="Helical" evidence="7">
    <location>
        <begin position="239"/>
        <end position="259"/>
    </location>
</feature>
<evidence type="ECO:0000256" key="6">
    <source>
        <dbReference type="ARBA" id="ARBA00023136"/>
    </source>
</evidence>
<keyword evidence="3" id="KW-0813">Transport</keyword>
<sequence>MELKESLFTKSPLQVRIEQKLSLPENITFGLQHLLGLTGIWIFPGLIGLALGLDSQTVGYIVQVCFITTGLVTILQSSQLLRLPVVQGPTAAFFVAIMSTGKNLGLGIAYGSLTVAGIIFMALSFPFKKYGIIGHLVKFINPPVVFGSLLVIIGAQLANIGVSNWFGQPGALGYPGFNLAAALITIMAILLFMVFGGNSILRRGAILWGIIIGTVFCAIFGKFDAAAVAQAPILSLPKIYPFGFGVNGGIVLLMCIAFLHATGEAMGMYTLLTGWDGQNLTPERVNRGIFGEVLGCTVGAIFGGIATTSYPENIGIIRISGIGSRYVTLTAGILSVILGLLPKIGVLIAVIPGSVLAGASTILFGVIAYSGIQILSAVDWDELNLAVAATAFIIALGTMFLPADIVNMLPLSAQIILTQPMLVGIILLISLNVIINMLIRPYLQRKNDPVCKVAAN</sequence>
<feature type="transmembrane region" description="Helical" evidence="7">
    <location>
        <begin position="104"/>
        <end position="123"/>
    </location>
</feature>
<dbReference type="RefSeq" id="WP_148137137.1">
    <property type="nucleotide sequence ID" value="NZ_CP017634.1"/>
</dbReference>
<name>A0A3G1KZU6_FORW1</name>
<keyword evidence="5 7" id="KW-1133">Transmembrane helix</keyword>
<feature type="transmembrane region" description="Helical" evidence="7">
    <location>
        <begin position="326"/>
        <end position="351"/>
    </location>
</feature>
<evidence type="ECO:0000256" key="7">
    <source>
        <dbReference type="SAM" id="Phobius"/>
    </source>
</evidence>
<dbReference type="AlphaFoldDB" id="A0A3G1KZU6"/>
<keyword evidence="9" id="KW-1185">Reference proteome</keyword>
<organism evidence="8 9">
    <name type="scientific">Formimonas warabiya</name>
    <dbReference type="NCBI Taxonomy" id="1761012"/>
    <lineage>
        <taxon>Bacteria</taxon>
        <taxon>Bacillati</taxon>
        <taxon>Bacillota</taxon>
        <taxon>Clostridia</taxon>
        <taxon>Eubacteriales</taxon>
        <taxon>Peptococcaceae</taxon>
        <taxon>Candidatus Formimonas</taxon>
    </lineage>
</organism>
<gene>
    <name evidence="8" type="ORF">DCMF_26060</name>
</gene>
<dbReference type="EMBL" id="CP017634">
    <property type="protein sequence ID" value="ATW27755.1"/>
    <property type="molecule type" value="Genomic_DNA"/>
</dbReference>
<comment type="similarity">
    <text evidence="2">Belongs to the nucleobase:cation symporter-2 (NCS2) (TC 2.A.40) family.</text>
</comment>
<feature type="transmembrane region" description="Helical" evidence="7">
    <location>
        <begin position="415"/>
        <end position="439"/>
    </location>
</feature>
<evidence type="ECO:0008006" key="10">
    <source>
        <dbReference type="Google" id="ProtNLM"/>
    </source>
</evidence>
<dbReference type="OrthoDB" id="9805749at2"/>
<dbReference type="GO" id="GO:0005886">
    <property type="term" value="C:plasma membrane"/>
    <property type="evidence" value="ECO:0007669"/>
    <property type="project" value="TreeGrafter"/>
</dbReference>
<dbReference type="GO" id="GO:0042907">
    <property type="term" value="F:xanthine transmembrane transporter activity"/>
    <property type="evidence" value="ECO:0007669"/>
    <property type="project" value="TreeGrafter"/>
</dbReference>